<name>A0A1G6CRZ3_9HYPH</name>
<dbReference type="RefSeq" id="WP_139167832.1">
    <property type="nucleotide sequence ID" value="NZ_FMXQ01000005.1"/>
</dbReference>
<dbReference type="Pfam" id="PF00480">
    <property type="entry name" value="ROK"/>
    <property type="match status" value="1"/>
</dbReference>
<dbReference type="GO" id="GO:0016301">
    <property type="term" value="F:kinase activity"/>
    <property type="evidence" value="ECO:0007669"/>
    <property type="project" value="UniProtKB-KW"/>
</dbReference>
<dbReference type="STRING" id="665467.SAMN02982931_02670"/>
<sequence length="241" mass="26072">MARATTRTSTTKARAGKASAPKVLSIDIGGSHVKILATGRRAKRAVDSGPKMTAEQMVSDVKTLAEGWDYDVISMGYPGPVVHNRPVVDPANLGPGWAGYDFETAFGHPVKVVNDALLQAIGSYEGRRMLFLGLGTGLGSALIVDNVAQPMELAHLPFKKKKTFEDYVGEAGLKRLGKKKWRHEVFEVVERLRAATQPDYIVIGGGNVRMLDKLPPGCRRGDNANAFKGGFRLWDKDGVVA</sequence>
<evidence type="ECO:0000313" key="1">
    <source>
        <dbReference type="EMBL" id="SDB35656.1"/>
    </source>
</evidence>
<dbReference type="AlphaFoldDB" id="A0A1G6CRZ3"/>
<dbReference type="InterPro" id="IPR043129">
    <property type="entry name" value="ATPase_NBD"/>
</dbReference>
<accession>A0A1G6CRZ3</accession>
<dbReference type="Proteomes" id="UP000199071">
    <property type="component" value="Unassembled WGS sequence"/>
</dbReference>
<dbReference type="EMBL" id="FMXQ01000005">
    <property type="protein sequence ID" value="SDB35656.1"/>
    <property type="molecule type" value="Genomic_DNA"/>
</dbReference>
<proteinExistence type="predicted"/>
<dbReference type="Gene3D" id="3.30.420.40">
    <property type="match status" value="2"/>
</dbReference>
<dbReference type="SUPFAM" id="SSF53067">
    <property type="entry name" value="Actin-like ATPase domain"/>
    <property type="match status" value="1"/>
</dbReference>
<reference evidence="1 2" key="1">
    <citation type="submission" date="2016-10" db="EMBL/GenBank/DDBJ databases">
        <authorList>
            <person name="de Groot N.N."/>
        </authorList>
    </citation>
    <scope>NUCLEOTIDE SEQUENCE [LARGE SCALE GENOMIC DNA]</scope>
    <source>
        <strain evidence="1 2">ATCC 35022</strain>
    </source>
</reference>
<dbReference type="OrthoDB" id="849313at2"/>
<keyword evidence="2" id="KW-1185">Reference proteome</keyword>
<keyword evidence="1" id="KW-0808">Transferase</keyword>
<protein>
    <submittedName>
        <fullName evidence="1">Polyphosphate glucokinase</fullName>
    </submittedName>
</protein>
<evidence type="ECO:0000313" key="2">
    <source>
        <dbReference type="Proteomes" id="UP000199071"/>
    </source>
</evidence>
<keyword evidence="1" id="KW-0418">Kinase</keyword>
<organism evidence="1 2">
    <name type="scientific">Bauldia litoralis</name>
    <dbReference type="NCBI Taxonomy" id="665467"/>
    <lineage>
        <taxon>Bacteria</taxon>
        <taxon>Pseudomonadati</taxon>
        <taxon>Pseudomonadota</taxon>
        <taxon>Alphaproteobacteria</taxon>
        <taxon>Hyphomicrobiales</taxon>
        <taxon>Kaistiaceae</taxon>
        <taxon>Bauldia</taxon>
    </lineage>
</organism>
<dbReference type="InterPro" id="IPR000600">
    <property type="entry name" value="ROK"/>
</dbReference>
<gene>
    <name evidence="1" type="ORF">SAMN02982931_02670</name>
</gene>